<sequence>MAASYGEETFENLNTNLEVSENSMGEEIEKIISSRSFKTSNAVSSSTPSTLQELEGAASDKHLVDLYVQFESKQKQLESLKHQFNTVLHELAAIESKISDKGIGKVGFSIDLVKTLKDAVLHQEIVQIRRLAAENGVLRTKLGLAEKAKRDFRNLVESKIEEEMKRNIQLHLELDRVKSELEQSKETNAELCSKVEKYRSKAREARSSLSDTITRIKSTISSCSDLETRKNSNFSLNESLLAYWDLI</sequence>
<proteinExistence type="predicted"/>
<dbReference type="EMBL" id="WIXP02000015">
    <property type="protein sequence ID" value="KAF6198844.1"/>
    <property type="molecule type" value="Genomic_DNA"/>
</dbReference>
<organism evidence="1 2">
    <name type="scientific">Apolygus lucorum</name>
    <name type="common">Small green plant bug</name>
    <name type="synonym">Lygocoris lucorum</name>
    <dbReference type="NCBI Taxonomy" id="248454"/>
    <lineage>
        <taxon>Eukaryota</taxon>
        <taxon>Metazoa</taxon>
        <taxon>Ecdysozoa</taxon>
        <taxon>Arthropoda</taxon>
        <taxon>Hexapoda</taxon>
        <taxon>Insecta</taxon>
        <taxon>Pterygota</taxon>
        <taxon>Neoptera</taxon>
        <taxon>Paraneoptera</taxon>
        <taxon>Hemiptera</taxon>
        <taxon>Heteroptera</taxon>
        <taxon>Panheteroptera</taxon>
        <taxon>Cimicomorpha</taxon>
        <taxon>Miridae</taxon>
        <taxon>Mirini</taxon>
        <taxon>Apolygus</taxon>
    </lineage>
</organism>
<name>A0A6A4J4W4_APOLU</name>
<evidence type="ECO:0000313" key="2">
    <source>
        <dbReference type="Proteomes" id="UP000466442"/>
    </source>
</evidence>
<protein>
    <submittedName>
        <fullName evidence="1">Uncharacterized protein</fullName>
    </submittedName>
</protein>
<evidence type="ECO:0000313" key="1">
    <source>
        <dbReference type="EMBL" id="KAF6198844.1"/>
    </source>
</evidence>
<accession>A0A6A4J4W4</accession>
<dbReference type="AlphaFoldDB" id="A0A6A4J4W4"/>
<keyword evidence="2" id="KW-1185">Reference proteome</keyword>
<dbReference type="Proteomes" id="UP000466442">
    <property type="component" value="Unassembled WGS sequence"/>
</dbReference>
<comment type="caution">
    <text evidence="1">The sequence shown here is derived from an EMBL/GenBank/DDBJ whole genome shotgun (WGS) entry which is preliminary data.</text>
</comment>
<gene>
    <name evidence="1" type="ORF">GE061_006867</name>
</gene>
<reference evidence="1" key="1">
    <citation type="journal article" date="2021" name="Mol. Ecol. Resour.">
        <title>Apolygus lucorum genome provides insights into omnivorousness and mesophyll feeding.</title>
        <authorList>
            <person name="Liu Y."/>
            <person name="Liu H."/>
            <person name="Wang H."/>
            <person name="Huang T."/>
            <person name="Liu B."/>
            <person name="Yang B."/>
            <person name="Yin L."/>
            <person name="Li B."/>
            <person name="Zhang Y."/>
            <person name="Zhang S."/>
            <person name="Jiang F."/>
            <person name="Zhang X."/>
            <person name="Ren Y."/>
            <person name="Wang B."/>
            <person name="Wang S."/>
            <person name="Lu Y."/>
            <person name="Wu K."/>
            <person name="Fan W."/>
            <person name="Wang G."/>
        </authorList>
    </citation>
    <scope>NUCLEOTIDE SEQUENCE</scope>
    <source>
        <strain evidence="1">12Hb</strain>
    </source>
</reference>